<proteinExistence type="predicted"/>
<dbReference type="STRING" id="48467.SAMN02745166_01052"/>
<dbReference type="EMBL" id="FUYE01000003">
    <property type="protein sequence ID" value="SKA84728.1"/>
    <property type="molecule type" value="Genomic_DNA"/>
</dbReference>
<protein>
    <submittedName>
        <fullName evidence="1">Uncharacterized protein</fullName>
    </submittedName>
</protein>
<dbReference type="Proteomes" id="UP000190774">
    <property type="component" value="Unassembled WGS sequence"/>
</dbReference>
<dbReference type="AlphaFoldDB" id="A0A1T4X6J8"/>
<evidence type="ECO:0000313" key="1">
    <source>
        <dbReference type="EMBL" id="SKA84728.1"/>
    </source>
</evidence>
<evidence type="ECO:0000313" key="2">
    <source>
        <dbReference type="Proteomes" id="UP000190774"/>
    </source>
</evidence>
<reference evidence="2" key="1">
    <citation type="submission" date="2017-02" db="EMBL/GenBank/DDBJ databases">
        <authorList>
            <person name="Varghese N."/>
            <person name="Submissions S."/>
        </authorList>
    </citation>
    <scope>NUCLEOTIDE SEQUENCE [LARGE SCALE GENOMIC DNA]</scope>
    <source>
        <strain evidence="2">ATCC 700200</strain>
    </source>
</reference>
<keyword evidence="2" id="KW-1185">Reference proteome</keyword>
<dbReference type="RefSeq" id="WP_078812261.1">
    <property type="nucleotide sequence ID" value="NZ_FUYE01000003.1"/>
</dbReference>
<sequence length="79" mass="8680">MKKIIITLTDTPTAEDPHQVTVMAEVEPQPSPDDHMTPAMCLGAAVLEFMEAHAQQDKQDVLHELAQQMPEGIPPHLKG</sequence>
<name>A0A1T4X6J8_9BACT</name>
<organism evidence="1 2">
    <name type="scientific">Prosthecobacter debontii</name>
    <dbReference type="NCBI Taxonomy" id="48467"/>
    <lineage>
        <taxon>Bacteria</taxon>
        <taxon>Pseudomonadati</taxon>
        <taxon>Verrucomicrobiota</taxon>
        <taxon>Verrucomicrobiia</taxon>
        <taxon>Verrucomicrobiales</taxon>
        <taxon>Verrucomicrobiaceae</taxon>
        <taxon>Prosthecobacter</taxon>
    </lineage>
</organism>
<gene>
    <name evidence="1" type="ORF">SAMN02745166_01052</name>
</gene>
<accession>A0A1T4X6J8</accession>